<keyword evidence="3" id="KW-0479">Metal-binding</keyword>
<dbReference type="InterPro" id="IPR036922">
    <property type="entry name" value="Rieske_2Fe-2S_sf"/>
</dbReference>
<dbReference type="GO" id="GO:0051537">
    <property type="term" value="F:2 iron, 2 sulfur cluster binding"/>
    <property type="evidence" value="ECO:0007669"/>
    <property type="project" value="UniProtKB-KW"/>
</dbReference>
<evidence type="ECO:0000256" key="2">
    <source>
        <dbReference type="ARBA" id="ARBA00022714"/>
    </source>
</evidence>
<dbReference type="PROSITE" id="PS51296">
    <property type="entry name" value="RIESKE"/>
    <property type="match status" value="1"/>
</dbReference>
<name>A0A515DA22_9BURK</name>
<dbReference type="InterPro" id="IPR017941">
    <property type="entry name" value="Rieske_2Fe-2S"/>
</dbReference>
<evidence type="ECO:0000259" key="7">
    <source>
        <dbReference type="PROSITE" id="PS51296"/>
    </source>
</evidence>
<dbReference type="AlphaFoldDB" id="A0A515DA22"/>
<comment type="similarity">
    <text evidence="1">Belongs to the bacterial ring-hydroxylating dioxygenase alpha subunit family.</text>
</comment>
<dbReference type="Gene3D" id="2.102.10.10">
    <property type="entry name" value="Rieske [2Fe-2S] iron-sulphur domain"/>
    <property type="match status" value="1"/>
</dbReference>
<evidence type="ECO:0000256" key="4">
    <source>
        <dbReference type="ARBA" id="ARBA00023002"/>
    </source>
</evidence>
<dbReference type="Pfam" id="PF00848">
    <property type="entry name" value="Ring_hydroxyl_A"/>
    <property type="match status" value="1"/>
</dbReference>
<dbReference type="OrthoDB" id="9790995at2"/>
<dbReference type="EMBL" id="CP035503">
    <property type="protein sequence ID" value="QDL37250.1"/>
    <property type="molecule type" value="Genomic_DNA"/>
</dbReference>
<dbReference type="GO" id="GO:0016491">
    <property type="term" value="F:oxidoreductase activity"/>
    <property type="evidence" value="ECO:0007669"/>
    <property type="project" value="UniProtKB-KW"/>
</dbReference>
<keyword evidence="2" id="KW-0001">2Fe-2S</keyword>
<dbReference type="Pfam" id="PF00355">
    <property type="entry name" value="Rieske"/>
    <property type="match status" value="1"/>
</dbReference>
<dbReference type="GO" id="GO:0005506">
    <property type="term" value="F:iron ion binding"/>
    <property type="evidence" value="ECO:0007669"/>
    <property type="project" value="InterPro"/>
</dbReference>
<dbReference type="SUPFAM" id="SSF50022">
    <property type="entry name" value="ISP domain"/>
    <property type="match status" value="1"/>
</dbReference>
<dbReference type="PANTHER" id="PTHR43756:SF1">
    <property type="entry name" value="3-PHENYLPROPIONATE_CINNAMIC ACID DIOXYGENASE SUBUNIT ALPHA"/>
    <property type="match status" value="1"/>
</dbReference>
<dbReference type="SUPFAM" id="SSF55961">
    <property type="entry name" value="Bet v1-like"/>
    <property type="match status" value="1"/>
</dbReference>
<dbReference type="RefSeq" id="WP_142818421.1">
    <property type="nucleotide sequence ID" value="NZ_CP035503.1"/>
</dbReference>
<keyword evidence="6" id="KW-0411">Iron-sulfur</keyword>
<feature type="domain" description="Rieske" evidence="7">
    <location>
        <begin position="43"/>
        <end position="123"/>
    </location>
</feature>
<protein>
    <submittedName>
        <fullName evidence="8">Oxidoreductase</fullName>
    </submittedName>
</protein>
<gene>
    <name evidence="8" type="ORF">EUB48_08125</name>
</gene>
<evidence type="ECO:0000313" key="8">
    <source>
        <dbReference type="EMBL" id="QDL37250.1"/>
    </source>
</evidence>
<accession>A0A515DA22</accession>
<dbReference type="CDD" id="cd08879">
    <property type="entry name" value="RHO_alpha_C_AntDO-like"/>
    <property type="match status" value="1"/>
</dbReference>
<evidence type="ECO:0000256" key="5">
    <source>
        <dbReference type="ARBA" id="ARBA00023004"/>
    </source>
</evidence>
<dbReference type="KEGG" id="rhf:EUB48_08125"/>
<keyword evidence="5" id="KW-0408">Iron</keyword>
<keyword evidence="4" id="KW-0560">Oxidoreductase</keyword>
<dbReference type="InterPro" id="IPR001663">
    <property type="entry name" value="Rng_hydr_dOase-A"/>
</dbReference>
<dbReference type="PANTHER" id="PTHR43756">
    <property type="entry name" value="CHOLINE MONOOXYGENASE, CHLOROPLASTIC"/>
    <property type="match status" value="1"/>
</dbReference>
<evidence type="ECO:0000313" key="9">
    <source>
        <dbReference type="Proteomes" id="UP000316798"/>
    </source>
</evidence>
<proteinExistence type="inferred from homology"/>
<evidence type="ECO:0000256" key="3">
    <source>
        <dbReference type="ARBA" id="ARBA00022723"/>
    </source>
</evidence>
<dbReference type="Gene3D" id="3.90.380.10">
    <property type="entry name" value="Naphthalene 1,2-dioxygenase Alpha Subunit, Chain A, domain 1"/>
    <property type="match status" value="1"/>
</dbReference>
<reference evidence="8 9" key="1">
    <citation type="submission" date="2019-01" db="EMBL/GenBank/DDBJ databases">
        <title>Genomic insights into a novel species Rhodoferax sp.</title>
        <authorList>
            <person name="Jin L."/>
        </authorList>
    </citation>
    <scope>NUCLEOTIDE SEQUENCE [LARGE SCALE GENOMIC DNA]</scope>
    <source>
        <strain evidence="8 9">CHu59-6-5</strain>
    </source>
</reference>
<keyword evidence="9" id="KW-1185">Reference proteome</keyword>
<organism evidence="8 9">
    <name type="scientific">Rhodoferax sediminis</name>
    <dbReference type="NCBI Taxonomy" id="2509614"/>
    <lineage>
        <taxon>Bacteria</taxon>
        <taxon>Pseudomonadati</taxon>
        <taxon>Pseudomonadota</taxon>
        <taxon>Betaproteobacteria</taxon>
        <taxon>Burkholderiales</taxon>
        <taxon>Comamonadaceae</taxon>
        <taxon>Rhodoferax</taxon>
    </lineage>
</organism>
<dbReference type="InterPro" id="IPR015879">
    <property type="entry name" value="Ring_hydroxy_dOase_asu_C_dom"/>
</dbReference>
<dbReference type="Proteomes" id="UP000316798">
    <property type="component" value="Chromosome"/>
</dbReference>
<evidence type="ECO:0000256" key="1">
    <source>
        <dbReference type="ARBA" id="ARBA00008751"/>
    </source>
</evidence>
<evidence type="ECO:0000256" key="6">
    <source>
        <dbReference type="ARBA" id="ARBA00023014"/>
    </source>
</evidence>
<sequence>MTSYRSNPDAVRALVRPDRVHRDLYIDPELFALEQEHFFANTWNYLGHTSQIPKPGDYLTVDIAGQPLIAVRHTDNTVRVMMNRCAHKGSKVVSEPCGNAGKFFRCPYHAWTFKTDGSLLAIPLKNGYEGTSLKDCEAARGLAAVKNVETFRGFIFAKINDVGPDFKAYFGDSLSSIDNMADRSPEGELEIAGGVLRFMHNCNWKQFIENLNDTMHPMVVHESSAGTAKNLWASQPADAPKPMAVEQFVPFVSDYKFFDDMGVRVFDNGHSFSGVKFSIHSKYSGVPEYEAAMATAYGEQRAHDILSLTRHNTVYFPSLTIKGAIQTIRVVRPIAVDKTLIESWSFRLKGAPPELLRRTTTYNRLINSPFSVVGHDDLRAYRGIQEGLHASGNEWISLHRNFDEGEIDQPDLTTNGTSEISMRNQYRAWARYMTLTMSAGKPGDDA</sequence>
<dbReference type="PRINTS" id="PR00090">
    <property type="entry name" value="RNGDIOXGNASE"/>
</dbReference>